<evidence type="ECO:0000313" key="1">
    <source>
        <dbReference type="EMBL" id="KAJ0017376.1"/>
    </source>
</evidence>
<dbReference type="EMBL" id="CM047747">
    <property type="protein sequence ID" value="KAJ0017376.1"/>
    <property type="molecule type" value="Genomic_DNA"/>
</dbReference>
<proteinExistence type="predicted"/>
<comment type="caution">
    <text evidence="1">The sequence shown here is derived from an EMBL/GenBank/DDBJ whole genome shotgun (WGS) entry which is preliminary data.</text>
</comment>
<accession>A0ACC0XI97</accession>
<protein>
    <submittedName>
        <fullName evidence="1">Uncharacterized protein</fullName>
    </submittedName>
</protein>
<organism evidence="1 2">
    <name type="scientific">Pistacia integerrima</name>
    <dbReference type="NCBI Taxonomy" id="434235"/>
    <lineage>
        <taxon>Eukaryota</taxon>
        <taxon>Viridiplantae</taxon>
        <taxon>Streptophyta</taxon>
        <taxon>Embryophyta</taxon>
        <taxon>Tracheophyta</taxon>
        <taxon>Spermatophyta</taxon>
        <taxon>Magnoliopsida</taxon>
        <taxon>eudicotyledons</taxon>
        <taxon>Gunneridae</taxon>
        <taxon>Pentapetalae</taxon>
        <taxon>rosids</taxon>
        <taxon>malvids</taxon>
        <taxon>Sapindales</taxon>
        <taxon>Anacardiaceae</taxon>
        <taxon>Pistacia</taxon>
    </lineage>
</organism>
<gene>
    <name evidence="1" type="ORF">Pint_10838</name>
</gene>
<keyword evidence="2" id="KW-1185">Reference proteome</keyword>
<dbReference type="Proteomes" id="UP001163603">
    <property type="component" value="Chromosome 12"/>
</dbReference>
<reference evidence="2" key="1">
    <citation type="journal article" date="2023" name="G3 (Bethesda)">
        <title>Genome assembly and association tests identify interacting loci associated with vigor, precocity, and sex in interspecific pistachio rootstocks.</title>
        <authorList>
            <person name="Palmer W."/>
            <person name="Jacygrad E."/>
            <person name="Sagayaradj S."/>
            <person name="Cavanaugh K."/>
            <person name="Han R."/>
            <person name="Bertier L."/>
            <person name="Beede B."/>
            <person name="Kafkas S."/>
            <person name="Golino D."/>
            <person name="Preece J."/>
            <person name="Michelmore R."/>
        </authorList>
    </citation>
    <scope>NUCLEOTIDE SEQUENCE [LARGE SCALE GENOMIC DNA]</scope>
</reference>
<sequence>MQGIAKQSANSNTGEPIVKVVHFLPY</sequence>
<name>A0ACC0XI97_9ROSI</name>
<evidence type="ECO:0000313" key="2">
    <source>
        <dbReference type="Proteomes" id="UP001163603"/>
    </source>
</evidence>